<name>A0A0F9BMV2_9ZZZZ</name>
<dbReference type="EMBL" id="LAZR01051182">
    <property type="protein sequence ID" value="KKK85711.1"/>
    <property type="molecule type" value="Genomic_DNA"/>
</dbReference>
<dbReference type="AlphaFoldDB" id="A0A0F9BMV2"/>
<dbReference type="InterPro" id="IPR010982">
    <property type="entry name" value="Lambda_DNA-bd_dom_sf"/>
</dbReference>
<dbReference type="GO" id="GO:0003677">
    <property type="term" value="F:DNA binding"/>
    <property type="evidence" value="ECO:0007669"/>
    <property type="project" value="InterPro"/>
</dbReference>
<organism evidence="2">
    <name type="scientific">marine sediment metagenome</name>
    <dbReference type="NCBI Taxonomy" id="412755"/>
    <lineage>
        <taxon>unclassified sequences</taxon>
        <taxon>metagenomes</taxon>
        <taxon>ecological metagenomes</taxon>
    </lineage>
</organism>
<sequence length="66" mass="7597">MKSKIKELAETRNLETPQALSHELRVSWATAKQLWDGDVSNTRLGTMFKVANLFDCKIEDLFEVNK</sequence>
<proteinExistence type="predicted"/>
<dbReference type="InterPro" id="IPR001387">
    <property type="entry name" value="Cro/C1-type_HTH"/>
</dbReference>
<evidence type="ECO:0000259" key="1">
    <source>
        <dbReference type="Pfam" id="PF13443"/>
    </source>
</evidence>
<gene>
    <name evidence="2" type="ORF">LCGC14_2770590</name>
</gene>
<accession>A0A0F9BMV2</accession>
<feature type="domain" description="HTH cro/C1-type" evidence="1">
    <location>
        <begin position="4"/>
        <end position="65"/>
    </location>
</feature>
<evidence type="ECO:0000313" key="2">
    <source>
        <dbReference type="EMBL" id="KKK85711.1"/>
    </source>
</evidence>
<comment type="caution">
    <text evidence="2">The sequence shown here is derived from an EMBL/GenBank/DDBJ whole genome shotgun (WGS) entry which is preliminary data.</text>
</comment>
<dbReference type="Pfam" id="PF13443">
    <property type="entry name" value="HTH_26"/>
    <property type="match status" value="1"/>
</dbReference>
<dbReference type="Gene3D" id="1.10.260.40">
    <property type="entry name" value="lambda repressor-like DNA-binding domains"/>
    <property type="match status" value="1"/>
</dbReference>
<reference evidence="2" key="1">
    <citation type="journal article" date="2015" name="Nature">
        <title>Complex archaea that bridge the gap between prokaryotes and eukaryotes.</title>
        <authorList>
            <person name="Spang A."/>
            <person name="Saw J.H."/>
            <person name="Jorgensen S.L."/>
            <person name="Zaremba-Niedzwiedzka K."/>
            <person name="Martijn J."/>
            <person name="Lind A.E."/>
            <person name="van Eijk R."/>
            <person name="Schleper C."/>
            <person name="Guy L."/>
            <person name="Ettema T.J."/>
        </authorList>
    </citation>
    <scope>NUCLEOTIDE SEQUENCE</scope>
</reference>
<protein>
    <recommendedName>
        <fullName evidence="1">HTH cro/C1-type domain-containing protein</fullName>
    </recommendedName>
</protein>
<dbReference type="SUPFAM" id="SSF47413">
    <property type="entry name" value="lambda repressor-like DNA-binding domains"/>
    <property type="match status" value="1"/>
</dbReference>